<name>A0ABT7V4A2_9ACTN</name>
<comment type="caution">
    <text evidence="3">The sequence shown here is derived from an EMBL/GenBank/DDBJ whole genome shotgun (WGS) entry which is preliminary data.</text>
</comment>
<reference evidence="3 4" key="3">
    <citation type="submission" date="2023-06" db="EMBL/GenBank/DDBJ databases">
        <authorList>
            <person name="Zeman M."/>
            <person name="Kubasova T."/>
            <person name="Jahodarova E."/>
            <person name="Nykrynova M."/>
            <person name="Rychlik I."/>
        </authorList>
    </citation>
    <scope>NUCLEOTIDE SEQUENCE [LARGE SCALE GENOMIC DNA]</scope>
    <source>
        <strain evidence="3 4">153_Feed</strain>
    </source>
</reference>
<keyword evidence="4" id="KW-1185">Reference proteome</keyword>
<evidence type="ECO:0000256" key="1">
    <source>
        <dbReference type="ARBA" id="ARBA00022679"/>
    </source>
</evidence>
<dbReference type="PROSITE" id="PS51096">
    <property type="entry name" value="PTS_EIIA_TYPE_4"/>
    <property type="match status" value="1"/>
</dbReference>
<dbReference type="PANTHER" id="PTHR33799">
    <property type="entry name" value="PTS PERMEASE-RELATED-RELATED"/>
    <property type="match status" value="1"/>
</dbReference>
<protein>
    <recommendedName>
        <fullName evidence="2">PTS EIIA type-4 domain-containing protein</fullName>
    </recommendedName>
</protein>
<evidence type="ECO:0000313" key="4">
    <source>
        <dbReference type="Proteomes" id="UP001529256"/>
    </source>
</evidence>
<dbReference type="SUPFAM" id="SSF53062">
    <property type="entry name" value="PTS system fructose IIA component-like"/>
    <property type="match status" value="1"/>
</dbReference>
<dbReference type="Gene3D" id="3.40.50.510">
    <property type="entry name" value="Phosphotransferase system, mannose-type IIA component"/>
    <property type="match status" value="1"/>
</dbReference>
<reference evidence="3 4" key="1">
    <citation type="submission" date="2023-06" db="EMBL/GenBank/DDBJ databases">
        <title>Identification and characterization of horizontal gene transfer across gut microbiota members of farm animals based on homology search.</title>
        <authorList>
            <person name="Schwarzerova J."/>
            <person name="Nykrynova M."/>
            <person name="Jureckova K."/>
            <person name="Cejkova D."/>
            <person name="Rychlik I."/>
        </authorList>
    </citation>
    <scope>NUCLEOTIDE SEQUENCE [LARGE SCALE GENOMIC DNA]</scope>
    <source>
        <strain evidence="3 4">153_Feed</strain>
    </source>
</reference>
<reference evidence="4" key="2">
    <citation type="submission" date="2023-06" db="EMBL/GenBank/DDBJ databases">
        <title>Identification and characterization of horizontal gene transfer across gut microbiota members of farm animals based on homology search.</title>
        <authorList>
            <person name="Zeman M."/>
            <person name="Kubasova T."/>
            <person name="Jahodarova E."/>
            <person name="Nykrynova M."/>
            <person name="Rychlik I."/>
        </authorList>
    </citation>
    <scope>NUCLEOTIDE SEQUENCE [LARGE SCALE GENOMIC DNA]</scope>
    <source>
        <strain evidence="4">153_Feed</strain>
    </source>
</reference>
<evidence type="ECO:0000313" key="3">
    <source>
        <dbReference type="EMBL" id="MDM8271429.1"/>
    </source>
</evidence>
<dbReference type="Proteomes" id="UP001529256">
    <property type="component" value="Unassembled WGS sequence"/>
</dbReference>
<organism evidence="3 4">
    <name type="scientific">Thermophilibacter provencensis</name>
    <dbReference type="NCBI Taxonomy" id="1852386"/>
    <lineage>
        <taxon>Bacteria</taxon>
        <taxon>Bacillati</taxon>
        <taxon>Actinomycetota</taxon>
        <taxon>Coriobacteriia</taxon>
        <taxon>Coriobacteriales</taxon>
        <taxon>Atopobiaceae</taxon>
        <taxon>Thermophilibacter</taxon>
    </lineage>
</organism>
<proteinExistence type="predicted"/>
<dbReference type="RefSeq" id="WP_289511514.1">
    <property type="nucleotide sequence ID" value="NZ_JAUDEA010000010.1"/>
</dbReference>
<dbReference type="Pfam" id="PF03610">
    <property type="entry name" value="EIIA-man"/>
    <property type="match status" value="1"/>
</dbReference>
<dbReference type="InterPro" id="IPR036662">
    <property type="entry name" value="PTS_EIIA_man-typ_sf"/>
</dbReference>
<evidence type="ECO:0000259" key="2">
    <source>
        <dbReference type="PROSITE" id="PS51096"/>
    </source>
</evidence>
<accession>A0ABT7V4A2</accession>
<dbReference type="PANTHER" id="PTHR33799:SF1">
    <property type="entry name" value="PTS SYSTEM MANNOSE-SPECIFIC EIIAB COMPONENT-RELATED"/>
    <property type="match status" value="1"/>
</dbReference>
<sequence length="134" mass="14260">MKLLLVSHGDLAAGMASVLSNFFGMSEVSSACVSIERGAQGLAEDVTAFLDACGDEQVVICSDLMGGSANQTVMPWLGRENTIIVAGMNLPLLLQLAMVTGDVTLEEVRDMVEESRQGIVVMNDLTFEMGDDDE</sequence>
<feature type="domain" description="PTS EIIA type-4" evidence="2">
    <location>
        <begin position="1"/>
        <end position="119"/>
    </location>
</feature>
<dbReference type="InterPro" id="IPR004701">
    <property type="entry name" value="PTS_EIIA_man-typ"/>
</dbReference>
<keyword evidence="1" id="KW-0808">Transferase</keyword>
<gene>
    <name evidence="3" type="ORF">QUW25_07085</name>
</gene>
<dbReference type="EMBL" id="JAUDEA010000010">
    <property type="protein sequence ID" value="MDM8271429.1"/>
    <property type="molecule type" value="Genomic_DNA"/>
</dbReference>
<dbReference type="InterPro" id="IPR051471">
    <property type="entry name" value="Bacterial_PTS_sugar_comp"/>
</dbReference>